<evidence type="ECO:0008006" key="4">
    <source>
        <dbReference type="Google" id="ProtNLM"/>
    </source>
</evidence>
<feature type="region of interest" description="Disordered" evidence="1">
    <location>
        <begin position="583"/>
        <end position="602"/>
    </location>
</feature>
<organism evidence="2 3">
    <name type="scientific">Dorcoceras hygrometricum</name>
    <dbReference type="NCBI Taxonomy" id="472368"/>
    <lineage>
        <taxon>Eukaryota</taxon>
        <taxon>Viridiplantae</taxon>
        <taxon>Streptophyta</taxon>
        <taxon>Embryophyta</taxon>
        <taxon>Tracheophyta</taxon>
        <taxon>Spermatophyta</taxon>
        <taxon>Magnoliopsida</taxon>
        <taxon>eudicotyledons</taxon>
        <taxon>Gunneridae</taxon>
        <taxon>Pentapetalae</taxon>
        <taxon>asterids</taxon>
        <taxon>lamiids</taxon>
        <taxon>Lamiales</taxon>
        <taxon>Gesneriaceae</taxon>
        <taxon>Didymocarpoideae</taxon>
        <taxon>Trichosporeae</taxon>
        <taxon>Loxocarpinae</taxon>
        <taxon>Dorcoceras</taxon>
    </lineage>
</organism>
<proteinExistence type="predicted"/>
<protein>
    <recommendedName>
        <fullName evidence="4">Splicing factor 3B subunit 1-like</fullName>
    </recommendedName>
</protein>
<dbReference type="AlphaFoldDB" id="A0A2Z7D8N0"/>
<dbReference type="EMBL" id="KQ990138">
    <property type="protein sequence ID" value="KZV53608.1"/>
    <property type="molecule type" value="Genomic_DNA"/>
</dbReference>
<keyword evidence="3" id="KW-1185">Reference proteome</keyword>
<name>A0A2Z7D8N0_9LAMI</name>
<evidence type="ECO:0000313" key="3">
    <source>
        <dbReference type="Proteomes" id="UP000250235"/>
    </source>
</evidence>
<feature type="compositionally biased region" description="Basic and acidic residues" evidence="1">
    <location>
        <begin position="584"/>
        <end position="596"/>
    </location>
</feature>
<evidence type="ECO:0000313" key="2">
    <source>
        <dbReference type="EMBL" id="KZV53608.1"/>
    </source>
</evidence>
<feature type="region of interest" description="Disordered" evidence="1">
    <location>
        <begin position="146"/>
        <end position="168"/>
    </location>
</feature>
<evidence type="ECO:0000256" key="1">
    <source>
        <dbReference type="SAM" id="MobiDB-lite"/>
    </source>
</evidence>
<reference evidence="2 3" key="1">
    <citation type="journal article" date="2015" name="Proc. Natl. Acad. Sci. U.S.A.">
        <title>The resurrection genome of Boea hygrometrica: A blueprint for survival of dehydration.</title>
        <authorList>
            <person name="Xiao L."/>
            <person name="Yang G."/>
            <person name="Zhang L."/>
            <person name="Yang X."/>
            <person name="Zhao S."/>
            <person name="Ji Z."/>
            <person name="Zhou Q."/>
            <person name="Hu M."/>
            <person name="Wang Y."/>
            <person name="Chen M."/>
            <person name="Xu Y."/>
            <person name="Jin H."/>
            <person name="Xiao X."/>
            <person name="Hu G."/>
            <person name="Bao F."/>
            <person name="Hu Y."/>
            <person name="Wan P."/>
            <person name="Li L."/>
            <person name="Deng X."/>
            <person name="Kuang T."/>
            <person name="Xiang C."/>
            <person name="Zhu J.K."/>
            <person name="Oliver M.J."/>
            <person name="He Y."/>
        </authorList>
    </citation>
    <scope>NUCLEOTIDE SEQUENCE [LARGE SCALE GENOMIC DNA]</scope>
    <source>
        <strain evidence="3">cv. XS01</strain>
    </source>
</reference>
<gene>
    <name evidence="2" type="ORF">F511_11999</name>
</gene>
<sequence length="602" mass="67786">MARVAPNDLRNQLRMGCWPSAGHNLAIARPARDLVLAIARLRARYRARGGAAACGGAGQPSSKILFSILKSEIRYNSGTKCIEGSEPATPWSPWEAKTLPPLKILSAKTVNTYVATNKTIDARGESDETGMAKFVIVKKKPVSKKRSAASSDAPVVKKTRTTTGKAASKKRDLGLVSVAPEAVPIQMIEPISAVPAERPPAPKRNALKRKFRRQAGSDDEIVDKEPAVEEPILDQSAGTKKMMELETTAEIDDVDTIIEQILADTALMETDAGETYVEGQVEKRSDETERMINVTADEFSALDFHVFTNEAERLVETGSDTEDEMETAMKEESEPLSKPTKIKFYRGIEIRGVEAGDWYKENLPKIATTDKGKKPLEEPDTVKGHPAREQFQLICGDIDFLILLRQKVIKEMTSFFHSFSLRNLKVMRSVKDIFSKEEKMLVWAETDSLKKSVHRRIFIIAKYRELLLRKFLVARRTNLVLGQPTTAIEQQILDLLSAAHQQAVRNLLIQMRTHELNWTRPYSSMLFEEPNIDRGFFIPRYHKTIFSTCWIRNLWKVEGSWLVEDGFDHVVVGIWITPPDEAAEEQKHVPGDDQYDKINTNL</sequence>
<accession>A0A2Z7D8N0</accession>
<dbReference type="Proteomes" id="UP000250235">
    <property type="component" value="Unassembled WGS sequence"/>
</dbReference>